<comment type="caution">
    <text evidence="3">The sequence shown here is derived from an EMBL/GenBank/DDBJ whole genome shotgun (WGS) entry which is preliminary data.</text>
</comment>
<name>A0ABW2C6I8_9PSEU</name>
<keyword evidence="4" id="KW-1185">Reference proteome</keyword>
<evidence type="ECO:0000259" key="2">
    <source>
        <dbReference type="Pfam" id="PF13400"/>
    </source>
</evidence>
<organism evidence="3 4">
    <name type="scientific">Haloechinothrix salitolerans</name>
    <dbReference type="NCBI Taxonomy" id="926830"/>
    <lineage>
        <taxon>Bacteria</taxon>
        <taxon>Bacillati</taxon>
        <taxon>Actinomycetota</taxon>
        <taxon>Actinomycetes</taxon>
        <taxon>Pseudonocardiales</taxon>
        <taxon>Pseudonocardiaceae</taxon>
        <taxon>Haloechinothrix</taxon>
    </lineage>
</organism>
<evidence type="ECO:0000313" key="3">
    <source>
        <dbReference type="EMBL" id="MFC6870912.1"/>
    </source>
</evidence>
<feature type="transmembrane region" description="Helical" evidence="1">
    <location>
        <begin position="12"/>
        <end position="29"/>
    </location>
</feature>
<protein>
    <submittedName>
        <fullName evidence="3">Pilus assembly protein TadG-related protein</fullName>
    </submittedName>
</protein>
<evidence type="ECO:0000256" key="1">
    <source>
        <dbReference type="SAM" id="Phobius"/>
    </source>
</evidence>
<dbReference type="RefSeq" id="WP_345401613.1">
    <property type="nucleotide sequence ID" value="NZ_BAABLA010000106.1"/>
</dbReference>
<dbReference type="Proteomes" id="UP001596337">
    <property type="component" value="Unassembled WGS sequence"/>
</dbReference>
<dbReference type="EMBL" id="JBHSXX010000001">
    <property type="protein sequence ID" value="MFC6870912.1"/>
    <property type="molecule type" value="Genomic_DNA"/>
</dbReference>
<keyword evidence="1" id="KW-0472">Membrane</keyword>
<keyword evidence="1" id="KW-1133">Transmembrane helix</keyword>
<proteinExistence type="predicted"/>
<keyword evidence="1" id="KW-0812">Transmembrane</keyword>
<gene>
    <name evidence="3" type="ORF">ACFQGD_27680</name>
</gene>
<sequence length="135" mass="13656">MKRYGDAGSITVFAAVLIPALLLVVALVVDRAGQLRTHSDADALAAEAARAAQTAVDTRGATITVDTPAAVAAARSYLDQAGYRGTVAIIGPHRVRVTVTVSRPAIFGLGGASYTATGTATAQLTIGTSPPRGQP</sequence>
<feature type="domain" description="Putative Flp pilus-assembly TadG-like N-terminal" evidence="2">
    <location>
        <begin position="8"/>
        <end position="52"/>
    </location>
</feature>
<reference evidence="4" key="1">
    <citation type="journal article" date="2019" name="Int. J. Syst. Evol. Microbiol.">
        <title>The Global Catalogue of Microorganisms (GCM) 10K type strain sequencing project: providing services to taxonomists for standard genome sequencing and annotation.</title>
        <authorList>
            <consortium name="The Broad Institute Genomics Platform"/>
            <consortium name="The Broad Institute Genome Sequencing Center for Infectious Disease"/>
            <person name="Wu L."/>
            <person name="Ma J."/>
        </authorList>
    </citation>
    <scope>NUCLEOTIDE SEQUENCE [LARGE SCALE GENOMIC DNA]</scope>
    <source>
        <strain evidence="4">KCTC 32255</strain>
    </source>
</reference>
<dbReference type="Pfam" id="PF13400">
    <property type="entry name" value="Tad"/>
    <property type="match status" value="1"/>
</dbReference>
<accession>A0ABW2C6I8</accession>
<dbReference type="InterPro" id="IPR028087">
    <property type="entry name" value="Tad_N"/>
</dbReference>
<evidence type="ECO:0000313" key="4">
    <source>
        <dbReference type="Proteomes" id="UP001596337"/>
    </source>
</evidence>